<feature type="chain" id="PRO_5037688448" evidence="2">
    <location>
        <begin position="28"/>
        <end position="295"/>
    </location>
</feature>
<dbReference type="Proteomes" id="UP000637643">
    <property type="component" value="Unassembled WGS sequence"/>
</dbReference>
<feature type="region of interest" description="Disordered" evidence="1">
    <location>
        <begin position="170"/>
        <end position="220"/>
    </location>
</feature>
<evidence type="ECO:0000256" key="2">
    <source>
        <dbReference type="SAM" id="SignalP"/>
    </source>
</evidence>
<keyword evidence="4" id="KW-1185">Reference proteome</keyword>
<reference evidence="3" key="2">
    <citation type="submission" date="2020-09" db="EMBL/GenBank/DDBJ databases">
        <authorList>
            <person name="Sun Q."/>
            <person name="Zhou Y."/>
        </authorList>
    </citation>
    <scope>NUCLEOTIDE SEQUENCE</scope>
    <source>
        <strain evidence="3">CGMCC 1.16134</strain>
    </source>
</reference>
<comment type="caution">
    <text evidence="3">The sequence shown here is derived from an EMBL/GenBank/DDBJ whole genome shotgun (WGS) entry which is preliminary data.</text>
</comment>
<dbReference type="EMBL" id="BMKR01000002">
    <property type="protein sequence ID" value="GGF63982.1"/>
    <property type="molecule type" value="Genomic_DNA"/>
</dbReference>
<dbReference type="AlphaFoldDB" id="A0A917C0D5"/>
<reference evidence="3" key="1">
    <citation type="journal article" date="2014" name="Int. J. Syst. Evol. Microbiol.">
        <title>Complete genome sequence of Corynebacterium casei LMG S-19264T (=DSM 44701T), isolated from a smear-ripened cheese.</title>
        <authorList>
            <consortium name="US DOE Joint Genome Institute (JGI-PGF)"/>
            <person name="Walter F."/>
            <person name="Albersmeier A."/>
            <person name="Kalinowski J."/>
            <person name="Ruckert C."/>
        </authorList>
    </citation>
    <scope>NUCLEOTIDE SEQUENCE</scope>
    <source>
        <strain evidence="3">CGMCC 1.16134</strain>
    </source>
</reference>
<evidence type="ECO:0000313" key="3">
    <source>
        <dbReference type="EMBL" id="GGF63982.1"/>
    </source>
</evidence>
<feature type="compositionally biased region" description="Low complexity" evidence="1">
    <location>
        <begin position="170"/>
        <end position="203"/>
    </location>
</feature>
<organism evidence="3 4">
    <name type="scientific">Paenibacillus albidus</name>
    <dbReference type="NCBI Taxonomy" id="2041023"/>
    <lineage>
        <taxon>Bacteria</taxon>
        <taxon>Bacillati</taxon>
        <taxon>Bacillota</taxon>
        <taxon>Bacilli</taxon>
        <taxon>Bacillales</taxon>
        <taxon>Paenibacillaceae</taxon>
        <taxon>Paenibacillus</taxon>
    </lineage>
</organism>
<protein>
    <submittedName>
        <fullName evidence="3">Uncharacterized protein</fullName>
    </submittedName>
</protein>
<evidence type="ECO:0000256" key="1">
    <source>
        <dbReference type="SAM" id="MobiDB-lite"/>
    </source>
</evidence>
<proteinExistence type="predicted"/>
<sequence>MFVKKKLLGFIILCLLILIVAPNLTKAAESPAGLMDGKAIGTSTNSTTVMGSTLQVTDNNELTSYPLIYERSDSSKSKQDTFLIIFDSPVTINSYKMFITNYNREKMYIVFEDSNGVGIEGSIVNEVIQGDNEIHSFAKPLTNVKKIWVIQKGTGTLNVAEFNLYNIEPTPTITPTEEPVATPTVEPTATPEPTIEPTSTVTPTPSPTVSPSPTPEQPTGDRAIMVVTMSTGLEKEFDLSMEEVNTFIAWYEQKQAGTGTASYAINKHENNKGPFTNRKDYVIFDKILTFSVDQY</sequence>
<accession>A0A917C0D5</accession>
<feature type="signal peptide" evidence="2">
    <location>
        <begin position="1"/>
        <end position="27"/>
    </location>
</feature>
<evidence type="ECO:0000313" key="4">
    <source>
        <dbReference type="Proteomes" id="UP000637643"/>
    </source>
</evidence>
<feature type="compositionally biased region" description="Pro residues" evidence="1">
    <location>
        <begin position="204"/>
        <end position="216"/>
    </location>
</feature>
<name>A0A917C0D5_9BACL</name>
<gene>
    <name evidence="3" type="ORF">GCM10010912_06310</name>
</gene>
<keyword evidence="2" id="KW-0732">Signal</keyword>